<sequence length="260" mass="28008">MHVKVLGCGHSLPKLQTAAKDQGACEDYAEGLQEFDKGGNSAIPGAEIQHVLVTLGEKMTEEERETLVAGMRTAIAALSQEPCPAVALLCTQPEKRLSPGSLHSMEQTPDGRETAALKAHYSHIRLTDAELPGCQEEGRHLEPPAVRGVVRVLTGWTDKGQGLLTSLWDTQVPAPLGKGIWNLIGKRRQEREREHCDVQECFSGGFIESPSGGSAPALRQPCQSESGGSTTIITVVVMTTALVHCMLYLCSRSTFPEKLA</sequence>
<dbReference type="Proteomes" id="UP001266305">
    <property type="component" value="Unassembled WGS sequence"/>
</dbReference>
<proteinExistence type="predicted"/>
<dbReference type="InterPro" id="IPR050230">
    <property type="entry name" value="CALM/Myosin/TropC-like"/>
</dbReference>
<gene>
    <name evidence="1" type="ORF">P7K49_032474</name>
</gene>
<dbReference type="Gene3D" id="1.10.238.10">
    <property type="entry name" value="EF-hand"/>
    <property type="match status" value="1"/>
</dbReference>
<dbReference type="SUPFAM" id="SSF47473">
    <property type="entry name" value="EF-hand"/>
    <property type="match status" value="1"/>
</dbReference>
<keyword evidence="2" id="KW-1185">Reference proteome</keyword>
<dbReference type="InterPro" id="IPR011992">
    <property type="entry name" value="EF-hand-dom_pair"/>
</dbReference>
<dbReference type="PANTHER" id="PTHR23048">
    <property type="entry name" value="MYOSIN LIGHT CHAIN 1, 3"/>
    <property type="match status" value="1"/>
</dbReference>
<dbReference type="PANTHER" id="PTHR23048:SF7">
    <property type="entry name" value="SIMILAR TO MYOSIN, LIGHT POLYPEPTIDE 6, ALKALI, SMOOTH MUSCLE AND NON-MUSCLE"/>
    <property type="match status" value="1"/>
</dbReference>
<evidence type="ECO:0000313" key="1">
    <source>
        <dbReference type="EMBL" id="KAK2089808.1"/>
    </source>
</evidence>
<organism evidence="1 2">
    <name type="scientific">Saguinus oedipus</name>
    <name type="common">Cotton-top tamarin</name>
    <name type="synonym">Oedipomidas oedipus</name>
    <dbReference type="NCBI Taxonomy" id="9490"/>
    <lineage>
        <taxon>Eukaryota</taxon>
        <taxon>Metazoa</taxon>
        <taxon>Chordata</taxon>
        <taxon>Craniata</taxon>
        <taxon>Vertebrata</taxon>
        <taxon>Euteleostomi</taxon>
        <taxon>Mammalia</taxon>
        <taxon>Eutheria</taxon>
        <taxon>Euarchontoglires</taxon>
        <taxon>Primates</taxon>
        <taxon>Haplorrhini</taxon>
        <taxon>Platyrrhini</taxon>
        <taxon>Cebidae</taxon>
        <taxon>Callitrichinae</taxon>
        <taxon>Saguinus</taxon>
    </lineage>
</organism>
<comment type="caution">
    <text evidence="1">The sequence shown here is derived from an EMBL/GenBank/DDBJ whole genome shotgun (WGS) entry which is preliminary data.</text>
</comment>
<protein>
    <submittedName>
        <fullName evidence="1">Uncharacterized protein</fullName>
    </submittedName>
</protein>
<accession>A0ABQ9TYC6</accession>
<dbReference type="EMBL" id="JASSZA010000018">
    <property type="protein sequence ID" value="KAK2089808.1"/>
    <property type="molecule type" value="Genomic_DNA"/>
</dbReference>
<evidence type="ECO:0000313" key="2">
    <source>
        <dbReference type="Proteomes" id="UP001266305"/>
    </source>
</evidence>
<reference evidence="1 2" key="1">
    <citation type="submission" date="2023-05" db="EMBL/GenBank/DDBJ databases">
        <title>B98-5 Cell Line De Novo Hybrid Assembly: An Optical Mapping Approach.</title>
        <authorList>
            <person name="Kananen K."/>
            <person name="Auerbach J.A."/>
            <person name="Kautto E."/>
            <person name="Blachly J.S."/>
        </authorList>
    </citation>
    <scope>NUCLEOTIDE SEQUENCE [LARGE SCALE GENOMIC DNA]</scope>
    <source>
        <strain evidence="1">B95-8</strain>
        <tissue evidence="1">Cell line</tissue>
    </source>
</reference>
<name>A0ABQ9TYC6_SAGOE</name>